<dbReference type="EMBL" id="AXCM01015311">
    <property type="status" value="NOT_ANNOTATED_CDS"/>
    <property type="molecule type" value="Genomic_DNA"/>
</dbReference>
<dbReference type="GO" id="GO:0005811">
    <property type="term" value="C:lipid droplet"/>
    <property type="evidence" value="ECO:0007669"/>
    <property type="project" value="TreeGrafter"/>
</dbReference>
<dbReference type="STRING" id="139723.A0A182MQV8"/>
<dbReference type="GO" id="GO:0016616">
    <property type="term" value="F:oxidoreductase activity, acting on the CH-OH group of donors, NAD or NADP as acceptor"/>
    <property type="evidence" value="ECO:0007669"/>
    <property type="project" value="TreeGrafter"/>
</dbReference>
<dbReference type="InterPro" id="IPR002347">
    <property type="entry name" value="SDR_fam"/>
</dbReference>
<dbReference type="AlphaFoldDB" id="A0A182MQV8"/>
<dbReference type="VEuPathDB" id="VectorBase:ACUA024097"/>
<name>A0A182MQV8_9DIPT</name>
<protein>
    <submittedName>
        <fullName evidence="3">Uncharacterized protein</fullName>
    </submittedName>
</protein>
<dbReference type="PANTHER" id="PTHR24322">
    <property type="entry name" value="PKSB"/>
    <property type="match status" value="1"/>
</dbReference>
<evidence type="ECO:0000313" key="4">
    <source>
        <dbReference type="Proteomes" id="UP000075883"/>
    </source>
</evidence>
<reference evidence="3" key="2">
    <citation type="submission" date="2020-05" db="UniProtKB">
        <authorList>
            <consortium name="EnsemblMetazoa"/>
        </authorList>
    </citation>
    <scope>IDENTIFICATION</scope>
    <source>
        <strain evidence="3">A-37</strain>
    </source>
</reference>
<dbReference type="Gene3D" id="3.40.50.720">
    <property type="entry name" value="NAD(P)-binding Rossmann-like Domain"/>
    <property type="match status" value="1"/>
</dbReference>
<dbReference type="Proteomes" id="UP000075883">
    <property type="component" value="Unassembled WGS sequence"/>
</dbReference>
<dbReference type="PANTHER" id="PTHR24322:SF748">
    <property type="entry name" value="FI23927P1-RELATED"/>
    <property type="match status" value="1"/>
</dbReference>
<dbReference type="InterPro" id="IPR036291">
    <property type="entry name" value="NAD(P)-bd_dom_sf"/>
</dbReference>
<keyword evidence="2" id="KW-1133">Transmembrane helix</keyword>
<proteinExistence type="predicted"/>
<reference evidence="4" key="1">
    <citation type="submission" date="2013-09" db="EMBL/GenBank/DDBJ databases">
        <title>The Genome Sequence of Anopheles culicifacies species A.</title>
        <authorList>
            <consortium name="The Broad Institute Genomics Platform"/>
            <person name="Neafsey D.E."/>
            <person name="Besansky N."/>
            <person name="Howell P."/>
            <person name="Walton C."/>
            <person name="Young S.K."/>
            <person name="Zeng Q."/>
            <person name="Gargeya S."/>
            <person name="Fitzgerald M."/>
            <person name="Haas B."/>
            <person name="Abouelleil A."/>
            <person name="Allen A.W."/>
            <person name="Alvarado L."/>
            <person name="Arachchi H.M."/>
            <person name="Berlin A.M."/>
            <person name="Chapman S.B."/>
            <person name="Gainer-Dewar J."/>
            <person name="Goldberg J."/>
            <person name="Griggs A."/>
            <person name="Gujja S."/>
            <person name="Hansen M."/>
            <person name="Howarth C."/>
            <person name="Imamovic A."/>
            <person name="Ireland A."/>
            <person name="Larimer J."/>
            <person name="McCowan C."/>
            <person name="Murphy C."/>
            <person name="Pearson M."/>
            <person name="Poon T.W."/>
            <person name="Priest M."/>
            <person name="Roberts A."/>
            <person name="Saif S."/>
            <person name="Shea T."/>
            <person name="Sisk P."/>
            <person name="Sykes S."/>
            <person name="Wortman J."/>
            <person name="Nusbaum C."/>
            <person name="Birren B."/>
        </authorList>
    </citation>
    <scope>NUCLEOTIDE SEQUENCE [LARGE SCALE GENOMIC DNA]</scope>
    <source>
        <strain evidence="4">A-37</strain>
    </source>
</reference>
<dbReference type="Pfam" id="PF00106">
    <property type="entry name" value="adh_short"/>
    <property type="match status" value="1"/>
</dbReference>
<feature type="transmembrane region" description="Helical" evidence="2">
    <location>
        <begin position="38"/>
        <end position="60"/>
    </location>
</feature>
<dbReference type="EnsemblMetazoa" id="ACUA024097-RA">
    <property type="protein sequence ID" value="ACUA024097-PA"/>
    <property type="gene ID" value="ACUA024097"/>
</dbReference>
<evidence type="ECO:0000313" key="3">
    <source>
        <dbReference type="EnsemblMetazoa" id="ACUA024097-PA"/>
    </source>
</evidence>
<dbReference type="SUPFAM" id="SSF51735">
    <property type="entry name" value="NAD(P)-binding Rossmann-fold domains"/>
    <property type="match status" value="1"/>
</dbReference>
<evidence type="ECO:0000256" key="1">
    <source>
        <dbReference type="SAM" id="MobiDB-lite"/>
    </source>
</evidence>
<accession>A0A182MQV8</accession>
<evidence type="ECO:0000256" key="2">
    <source>
        <dbReference type="SAM" id="Phobius"/>
    </source>
</evidence>
<keyword evidence="2" id="KW-0812">Transmembrane</keyword>
<sequence length="240" mass="26247">MSSSNGELSDPLPAGPNRDPTSDDPTARVRFGVALEPLLTVLWIVVDLVKVILLGVPLVGREIYSMFVPRREKDVRGRVVLVTGGGNGLGRAMAQLLAARGCHLVLVDIDLDAAERTAAEIKQQYGVAARAYRVDVSRYDECRELAERVERDGAGPVDILINNAGLMFFAFVNDPDIERANTVMDVNLKSHVWVSSFGLRTPRPFRSGASTRERVKSSEALEDHPIFVEHGAEAASNIDR</sequence>
<keyword evidence="2" id="KW-0472">Membrane</keyword>
<organism evidence="3 4">
    <name type="scientific">Anopheles culicifacies</name>
    <dbReference type="NCBI Taxonomy" id="139723"/>
    <lineage>
        <taxon>Eukaryota</taxon>
        <taxon>Metazoa</taxon>
        <taxon>Ecdysozoa</taxon>
        <taxon>Arthropoda</taxon>
        <taxon>Hexapoda</taxon>
        <taxon>Insecta</taxon>
        <taxon>Pterygota</taxon>
        <taxon>Neoptera</taxon>
        <taxon>Endopterygota</taxon>
        <taxon>Diptera</taxon>
        <taxon>Nematocera</taxon>
        <taxon>Culicoidea</taxon>
        <taxon>Culicidae</taxon>
        <taxon>Anophelinae</taxon>
        <taxon>Anopheles</taxon>
        <taxon>culicifacies species complex</taxon>
    </lineage>
</organism>
<keyword evidence="4" id="KW-1185">Reference proteome</keyword>
<dbReference type="PRINTS" id="PR00081">
    <property type="entry name" value="GDHRDH"/>
</dbReference>
<feature type="region of interest" description="Disordered" evidence="1">
    <location>
        <begin position="1"/>
        <end position="25"/>
    </location>
</feature>